<comment type="caution">
    <text evidence="6">The sequence shown here is derived from an EMBL/GenBank/DDBJ whole genome shotgun (WGS) entry which is preliminary data.</text>
</comment>
<feature type="coiled-coil region" evidence="3">
    <location>
        <begin position="148"/>
        <end position="196"/>
    </location>
</feature>
<evidence type="ECO:0000256" key="2">
    <source>
        <dbReference type="ARBA" id="ARBA00023242"/>
    </source>
</evidence>
<keyword evidence="7" id="KW-1185">Reference proteome</keyword>
<dbReference type="PROSITE" id="PS50217">
    <property type="entry name" value="BZIP"/>
    <property type="match status" value="1"/>
</dbReference>
<dbReference type="PANTHER" id="PTHR40621:SF8">
    <property type="entry name" value="AP-1-LIKE TRANSCRIPTION FACTOR YAP3"/>
    <property type="match status" value="1"/>
</dbReference>
<dbReference type="CDD" id="cd14688">
    <property type="entry name" value="bZIP_YAP"/>
    <property type="match status" value="1"/>
</dbReference>
<dbReference type="Gene3D" id="1.10.238.100">
    <property type="entry name" value="YAP1 redox domain. Chain B"/>
    <property type="match status" value="1"/>
</dbReference>
<feature type="compositionally biased region" description="Polar residues" evidence="4">
    <location>
        <begin position="31"/>
        <end position="41"/>
    </location>
</feature>
<dbReference type="InterPro" id="IPR046347">
    <property type="entry name" value="bZIP_sf"/>
</dbReference>
<sequence length="322" mass="36127">MNVDSGTPQYWSQYQLSENIDAHESFPTPLSRGSTDQTEYKSPQVLDREILQQQQFQNNGTLHGCVSPLNKEQNRMFADTCNKAEESIRKEVGDGLWQEVFSGTTKKSKRLGSSASSESSNTNRPLSEEALLAEKRKAQNRAAQRAFRERKEIKLKELSAKLSQSESERQRLLQEIEQLKQKNTLLGIENEMLQKMEKPALPKGHSSTRGQYDFPQTREDFIKSVVDVRTSAPEAPPAGVPHSMVDGVPYSIQAYNHNNEKVLTVAAVWDYLNEIASEKDINLDIPGIISQLRGSEVCHGHGPAYPVSVVNAVVEKNTEFLI</sequence>
<evidence type="ECO:0000256" key="4">
    <source>
        <dbReference type="SAM" id="MobiDB-lite"/>
    </source>
</evidence>
<evidence type="ECO:0000256" key="1">
    <source>
        <dbReference type="ARBA" id="ARBA00004123"/>
    </source>
</evidence>
<dbReference type="EMBL" id="JAEUBD010000983">
    <property type="protein sequence ID" value="KAH3670053.1"/>
    <property type="molecule type" value="Genomic_DNA"/>
</dbReference>
<dbReference type="InterPro" id="IPR050936">
    <property type="entry name" value="AP-1-like"/>
</dbReference>
<dbReference type="SUPFAM" id="SSF57959">
    <property type="entry name" value="Leucine zipper domain"/>
    <property type="match status" value="1"/>
</dbReference>
<evidence type="ECO:0000259" key="5">
    <source>
        <dbReference type="PROSITE" id="PS50217"/>
    </source>
</evidence>
<gene>
    <name evidence="6" type="ORF">OGATHE_002866</name>
</gene>
<protein>
    <recommendedName>
        <fullName evidence="5">BZIP domain-containing protein</fullName>
    </recommendedName>
</protein>
<feature type="domain" description="BZIP" evidence="5">
    <location>
        <begin position="134"/>
        <end position="182"/>
    </location>
</feature>
<dbReference type="SMART" id="SM00338">
    <property type="entry name" value="BRLZ"/>
    <property type="match status" value="1"/>
</dbReference>
<dbReference type="GO" id="GO:0001228">
    <property type="term" value="F:DNA-binding transcription activator activity, RNA polymerase II-specific"/>
    <property type="evidence" value="ECO:0007669"/>
    <property type="project" value="TreeGrafter"/>
</dbReference>
<dbReference type="AlphaFoldDB" id="A0A9P8T8A9"/>
<feature type="compositionally biased region" description="Low complexity" evidence="4">
    <location>
        <begin position="111"/>
        <end position="120"/>
    </location>
</feature>
<dbReference type="GO" id="GO:0090575">
    <property type="term" value="C:RNA polymerase II transcription regulator complex"/>
    <property type="evidence" value="ECO:0007669"/>
    <property type="project" value="TreeGrafter"/>
</dbReference>
<dbReference type="InterPro" id="IPR004827">
    <property type="entry name" value="bZIP"/>
</dbReference>
<dbReference type="GO" id="GO:0000976">
    <property type="term" value="F:transcription cis-regulatory region binding"/>
    <property type="evidence" value="ECO:0007669"/>
    <property type="project" value="InterPro"/>
</dbReference>
<dbReference type="PANTHER" id="PTHR40621">
    <property type="entry name" value="TRANSCRIPTION FACTOR KAPC-RELATED"/>
    <property type="match status" value="1"/>
</dbReference>
<keyword evidence="2" id="KW-0539">Nucleus</keyword>
<dbReference type="PROSITE" id="PS00036">
    <property type="entry name" value="BZIP_BASIC"/>
    <property type="match status" value="1"/>
</dbReference>
<evidence type="ECO:0000256" key="3">
    <source>
        <dbReference type="SAM" id="Coils"/>
    </source>
</evidence>
<evidence type="ECO:0000313" key="7">
    <source>
        <dbReference type="Proteomes" id="UP000788993"/>
    </source>
</evidence>
<evidence type="ECO:0000313" key="6">
    <source>
        <dbReference type="EMBL" id="KAH3670053.1"/>
    </source>
</evidence>
<feature type="region of interest" description="Disordered" evidence="4">
    <location>
        <begin position="22"/>
        <end position="41"/>
    </location>
</feature>
<dbReference type="Gene3D" id="1.20.5.170">
    <property type="match status" value="1"/>
</dbReference>
<feature type="region of interest" description="Disordered" evidence="4">
    <location>
        <begin position="107"/>
        <end position="127"/>
    </location>
</feature>
<comment type="subcellular location">
    <subcellularLocation>
        <location evidence="1">Nucleus</location>
    </subcellularLocation>
</comment>
<reference evidence="6" key="1">
    <citation type="journal article" date="2021" name="Open Biol.">
        <title>Shared evolutionary footprints suggest mitochondrial oxidative damage underlies multiple complex I losses in fungi.</title>
        <authorList>
            <person name="Schikora-Tamarit M.A."/>
            <person name="Marcet-Houben M."/>
            <person name="Nosek J."/>
            <person name="Gabaldon T."/>
        </authorList>
    </citation>
    <scope>NUCLEOTIDE SEQUENCE</scope>
    <source>
        <strain evidence="6">NCAIM Y.01608</strain>
    </source>
</reference>
<accession>A0A9P8T8A9</accession>
<organism evidence="6 7">
    <name type="scientific">Ogataea polymorpha</name>
    <dbReference type="NCBI Taxonomy" id="460523"/>
    <lineage>
        <taxon>Eukaryota</taxon>
        <taxon>Fungi</taxon>
        <taxon>Dikarya</taxon>
        <taxon>Ascomycota</taxon>
        <taxon>Saccharomycotina</taxon>
        <taxon>Pichiomycetes</taxon>
        <taxon>Pichiales</taxon>
        <taxon>Pichiaceae</taxon>
        <taxon>Ogataea</taxon>
    </lineage>
</organism>
<proteinExistence type="predicted"/>
<reference evidence="6" key="2">
    <citation type="submission" date="2021-01" db="EMBL/GenBank/DDBJ databases">
        <authorList>
            <person name="Schikora-Tamarit M.A."/>
        </authorList>
    </citation>
    <scope>NUCLEOTIDE SEQUENCE</scope>
    <source>
        <strain evidence="6">NCAIM Y.01608</strain>
    </source>
</reference>
<dbReference type="Proteomes" id="UP000788993">
    <property type="component" value="Unassembled WGS sequence"/>
</dbReference>
<name>A0A9P8T8A9_9ASCO</name>
<keyword evidence="3" id="KW-0175">Coiled coil</keyword>